<dbReference type="EMBL" id="PYDT01000001">
    <property type="protein sequence ID" value="THU75061.1"/>
    <property type="molecule type" value="Genomic_DNA"/>
</dbReference>
<sequence>MATEEERSRRWPLSRRRRPSTISSSVHLLWWTVDQTRIFHDKPIAVGMLSELGFNGPALSEDLIIEICRCGGAELYTFAVGSREVIWILLHVLGTDTFDLCPHLLLLAAMPDDRV</sequence>
<gene>
    <name evidence="1" type="ORF">C4D60_Mb04t39940</name>
</gene>
<keyword evidence="2" id="KW-1185">Reference proteome</keyword>
<protein>
    <submittedName>
        <fullName evidence="1">Uncharacterized protein</fullName>
    </submittedName>
</protein>
<evidence type="ECO:0000313" key="2">
    <source>
        <dbReference type="Proteomes" id="UP000317650"/>
    </source>
</evidence>
<name>A0A4S8KIB9_MUSBA</name>
<evidence type="ECO:0000313" key="1">
    <source>
        <dbReference type="EMBL" id="THU75061.1"/>
    </source>
</evidence>
<comment type="caution">
    <text evidence="1">The sequence shown here is derived from an EMBL/GenBank/DDBJ whole genome shotgun (WGS) entry which is preliminary data.</text>
</comment>
<dbReference type="Proteomes" id="UP000317650">
    <property type="component" value="Chromosome 4"/>
</dbReference>
<proteinExistence type="predicted"/>
<reference evidence="1 2" key="1">
    <citation type="journal article" date="2019" name="Nat. Plants">
        <title>Genome sequencing of Musa balbisiana reveals subgenome evolution and function divergence in polyploid bananas.</title>
        <authorList>
            <person name="Yao X."/>
        </authorList>
    </citation>
    <scope>NUCLEOTIDE SEQUENCE [LARGE SCALE GENOMIC DNA]</scope>
    <source>
        <strain evidence="2">cv. DH-PKW</strain>
        <tissue evidence="1">Leaves</tissue>
    </source>
</reference>
<dbReference type="AlphaFoldDB" id="A0A4S8KIB9"/>
<organism evidence="1 2">
    <name type="scientific">Musa balbisiana</name>
    <name type="common">Banana</name>
    <dbReference type="NCBI Taxonomy" id="52838"/>
    <lineage>
        <taxon>Eukaryota</taxon>
        <taxon>Viridiplantae</taxon>
        <taxon>Streptophyta</taxon>
        <taxon>Embryophyta</taxon>
        <taxon>Tracheophyta</taxon>
        <taxon>Spermatophyta</taxon>
        <taxon>Magnoliopsida</taxon>
        <taxon>Liliopsida</taxon>
        <taxon>Zingiberales</taxon>
        <taxon>Musaceae</taxon>
        <taxon>Musa</taxon>
    </lineage>
</organism>
<accession>A0A4S8KIB9</accession>